<feature type="region of interest" description="Disordered" evidence="8">
    <location>
        <begin position="229"/>
        <end position="263"/>
    </location>
</feature>
<dbReference type="PRINTS" id="PR00258">
    <property type="entry name" value="SPERACTRCPTR"/>
</dbReference>
<comment type="subcellular location">
    <subcellularLocation>
        <location evidence="1">Secreted</location>
    </subcellularLocation>
</comment>
<feature type="compositionally biased region" description="Acidic residues" evidence="8">
    <location>
        <begin position="247"/>
        <end position="257"/>
    </location>
</feature>
<keyword evidence="5 7" id="KW-1015">Disulfide bond</keyword>
<evidence type="ECO:0000256" key="7">
    <source>
        <dbReference type="PROSITE-ProRule" id="PRU00196"/>
    </source>
</evidence>
<keyword evidence="12" id="KW-1185">Reference proteome</keyword>
<evidence type="ECO:0000256" key="3">
    <source>
        <dbReference type="ARBA" id="ARBA00022729"/>
    </source>
</evidence>
<keyword evidence="3" id="KW-0732">Signal</keyword>
<keyword evidence="6" id="KW-0325">Glycoprotein</keyword>
<dbReference type="Pfam" id="PF00530">
    <property type="entry name" value="SRCR"/>
    <property type="match status" value="1"/>
</dbReference>
<keyword evidence="9" id="KW-1133">Transmembrane helix</keyword>
<dbReference type="GO" id="GO:0005615">
    <property type="term" value="C:extracellular space"/>
    <property type="evidence" value="ECO:0007669"/>
    <property type="project" value="TreeGrafter"/>
</dbReference>
<feature type="region of interest" description="Disordered" evidence="8">
    <location>
        <begin position="40"/>
        <end position="65"/>
    </location>
</feature>
<dbReference type="GO" id="GO:0005886">
    <property type="term" value="C:plasma membrane"/>
    <property type="evidence" value="ECO:0007669"/>
    <property type="project" value="TreeGrafter"/>
</dbReference>
<reference evidence="11" key="1">
    <citation type="thesis" date="2021" institute="BYU ScholarsArchive" country="Provo, UT, USA">
        <title>Applications of and Algorithms for Genome Assembly and Genomic Analyses with an Emphasis on Marine Teleosts.</title>
        <authorList>
            <person name="Pickett B.D."/>
        </authorList>
    </citation>
    <scope>NUCLEOTIDE SEQUENCE</scope>
    <source>
        <strain evidence="11">HI-2016</strain>
    </source>
</reference>
<evidence type="ECO:0000256" key="4">
    <source>
        <dbReference type="ARBA" id="ARBA00022737"/>
    </source>
</evidence>
<evidence type="ECO:0000256" key="8">
    <source>
        <dbReference type="SAM" id="MobiDB-lite"/>
    </source>
</evidence>
<feature type="domain" description="SRCR" evidence="10">
    <location>
        <begin position="1"/>
        <end position="37"/>
    </location>
</feature>
<comment type="caution">
    <text evidence="11">The sequence shown here is derived from an EMBL/GenBank/DDBJ whole genome shotgun (WGS) entry which is preliminary data.</text>
</comment>
<dbReference type="PROSITE" id="PS50287">
    <property type="entry name" value="SRCR_2"/>
    <property type="match status" value="1"/>
</dbReference>
<evidence type="ECO:0000259" key="10">
    <source>
        <dbReference type="PROSITE" id="PS50287"/>
    </source>
</evidence>
<evidence type="ECO:0000256" key="1">
    <source>
        <dbReference type="ARBA" id="ARBA00004613"/>
    </source>
</evidence>
<name>A0A8T2NLL3_9TELE</name>
<evidence type="ECO:0000256" key="6">
    <source>
        <dbReference type="ARBA" id="ARBA00023180"/>
    </source>
</evidence>
<evidence type="ECO:0000256" key="9">
    <source>
        <dbReference type="SAM" id="Phobius"/>
    </source>
</evidence>
<organism evidence="11 12">
    <name type="scientific">Albula glossodonta</name>
    <name type="common">roundjaw bonefish</name>
    <dbReference type="NCBI Taxonomy" id="121402"/>
    <lineage>
        <taxon>Eukaryota</taxon>
        <taxon>Metazoa</taxon>
        <taxon>Chordata</taxon>
        <taxon>Craniata</taxon>
        <taxon>Vertebrata</taxon>
        <taxon>Euteleostomi</taxon>
        <taxon>Actinopterygii</taxon>
        <taxon>Neopterygii</taxon>
        <taxon>Teleostei</taxon>
        <taxon>Albuliformes</taxon>
        <taxon>Albulidae</taxon>
        <taxon>Albula</taxon>
    </lineage>
</organism>
<evidence type="ECO:0000256" key="2">
    <source>
        <dbReference type="ARBA" id="ARBA00022525"/>
    </source>
</evidence>
<dbReference type="GO" id="GO:0031638">
    <property type="term" value="P:zymogen activation"/>
    <property type="evidence" value="ECO:0007669"/>
    <property type="project" value="TreeGrafter"/>
</dbReference>
<sequence length="263" mass="28197">MDEVGCVGNETSLWECPTAEWGQTDCGHKEDVTVLCSGPKKDITAGDPSSQQELQCPEPRRRTPVTQLPPSLSIPAVAFVVLGALLFLLLVVLGVLVFQNRGLRRALSKGDHAPLHEAVYEEIEYKLAREGTYSAPRWGSVLSEDPPSGYENVPDSEGHSLSGELGDAAENYDDIISADQLPGSAEGELLKGDAPEHYDDVITEEQSPGDHVPEDTEQNYDDAVTLHWSQAGESVLAPEGPAAPDGMDYDDVGEEPLEGGGAF</sequence>
<dbReference type="EMBL" id="JAFBMS010000091">
    <property type="protein sequence ID" value="KAG9337277.1"/>
    <property type="molecule type" value="Genomic_DNA"/>
</dbReference>
<dbReference type="GO" id="GO:0004252">
    <property type="term" value="F:serine-type endopeptidase activity"/>
    <property type="evidence" value="ECO:0007669"/>
    <property type="project" value="TreeGrafter"/>
</dbReference>
<proteinExistence type="predicted"/>
<dbReference type="PANTHER" id="PTHR48071">
    <property type="entry name" value="SRCR DOMAIN-CONTAINING PROTEIN"/>
    <property type="match status" value="1"/>
</dbReference>
<evidence type="ECO:0000256" key="5">
    <source>
        <dbReference type="ARBA" id="ARBA00023157"/>
    </source>
</evidence>
<dbReference type="PANTHER" id="PTHR48071:SF15">
    <property type="entry name" value="SRCR DOMAIN-CONTAINING PROTEIN"/>
    <property type="match status" value="1"/>
</dbReference>
<feature type="transmembrane region" description="Helical" evidence="9">
    <location>
        <begin position="72"/>
        <end position="98"/>
    </location>
</feature>
<dbReference type="InterPro" id="IPR036772">
    <property type="entry name" value="SRCR-like_dom_sf"/>
</dbReference>
<dbReference type="AlphaFoldDB" id="A0A8T2NLL3"/>
<dbReference type="InterPro" id="IPR001190">
    <property type="entry name" value="SRCR"/>
</dbReference>
<dbReference type="Proteomes" id="UP000824540">
    <property type="component" value="Unassembled WGS sequence"/>
</dbReference>
<dbReference type="Gene3D" id="3.10.250.10">
    <property type="entry name" value="SRCR-like domain"/>
    <property type="match status" value="1"/>
</dbReference>
<gene>
    <name evidence="11" type="ORF">JZ751_029563</name>
</gene>
<dbReference type="SUPFAM" id="SSF56487">
    <property type="entry name" value="SRCR-like"/>
    <property type="match status" value="1"/>
</dbReference>
<protein>
    <recommendedName>
        <fullName evidence="10">SRCR domain-containing protein</fullName>
    </recommendedName>
</protein>
<keyword evidence="9" id="KW-0472">Membrane</keyword>
<keyword evidence="9" id="KW-0812">Transmembrane</keyword>
<evidence type="ECO:0000313" key="12">
    <source>
        <dbReference type="Proteomes" id="UP000824540"/>
    </source>
</evidence>
<evidence type="ECO:0000313" key="11">
    <source>
        <dbReference type="EMBL" id="KAG9337277.1"/>
    </source>
</evidence>
<accession>A0A8T2NLL3</accession>
<dbReference type="OrthoDB" id="8909473at2759"/>
<keyword evidence="2" id="KW-0964">Secreted</keyword>
<comment type="caution">
    <text evidence="7">Lacks conserved residue(s) required for the propagation of feature annotation.</text>
</comment>
<feature type="disulfide bond" evidence="7">
    <location>
        <begin position="6"/>
        <end position="16"/>
    </location>
</feature>
<keyword evidence="4" id="KW-0677">Repeat</keyword>